<dbReference type="FunFam" id="3.40.1110.10:FF:000071">
    <property type="entry name" value="Copper-transporting ATPase PAA1 chloroplastic"/>
    <property type="match status" value="1"/>
</dbReference>
<keyword evidence="10 11" id="KW-0472">Membrane</keyword>
<dbReference type="Gene3D" id="3.40.1110.10">
    <property type="entry name" value="Calcium-transporting ATPase, cytoplasmic domain N"/>
    <property type="match status" value="1"/>
</dbReference>
<dbReference type="Pfam" id="PF00702">
    <property type="entry name" value="Hydrolase"/>
    <property type="match status" value="1"/>
</dbReference>
<keyword evidence="14" id="KW-1185">Reference proteome</keyword>
<dbReference type="InterPro" id="IPR036412">
    <property type="entry name" value="HAD-like_sf"/>
</dbReference>
<dbReference type="SUPFAM" id="SSF56784">
    <property type="entry name" value="HAD-like"/>
    <property type="match status" value="1"/>
</dbReference>
<accession>A0AA38WJC7</accession>
<reference evidence="13" key="1">
    <citation type="submission" date="2023-03" db="EMBL/GenBank/DDBJ databases">
        <title>Chromosome-scale reference genome and RAD-based genetic map of yellow starthistle (Centaurea solstitialis) reveal putative structural variation and QTLs associated with invader traits.</title>
        <authorList>
            <person name="Reatini B."/>
            <person name="Cang F.A."/>
            <person name="Jiang Q."/>
            <person name="Mckibben M.T.W."/>
            <person name="Barker M.S."/>
            <person name="Rieseberg L.H."/>
            <person name="Dlugosch K.M."/>
        </authorList>
    </citation>
    <scope>NUCLEOTIDE SEQUENCE</scope>
    <source>
        <strain evidence="13">CAN-66</strain>
        <tissue evidence="13">Leaf</tissue>
    </source>
</reference>
<feature type="transmembrane region" description="Helical" evidence="11">
    <location>
        <begin position="337"/>
        <end position="357"/>
    </location>
</feature>
<evidence type="ECO:0000256" key="3">
    <source>
        <dbReference type="ARBA" id="ARBA00006024"/>
    </source>
</evidence>
<dbReference type="AlphaFoldDB" id="A0AA38WJC7"/>
<feature type="transmembrane region" description="Helical" evidence="11">
    <location>
        <begin position="888"/>
        <end position="907"/>
    </location>
</feature>
<dbReference type="SFLD" id="SFLDS00003">
    <property type="entry name" value="Haloacid_Dehalogenase"/>
    <property type="match status" value="1"/>
</dbReference>
<gene>
    <name evidence="13" type="ORF">OSB04_016079</name>
</gene>
<dbReference type="InterPro" id="IPR001757">
    <property type="entry name" value="P_typ_ATPase"/>
</dbReference>
<dbReference type="InterPro" id="IPR023298">
    <property type="entry name" value="ATPase_P-typ_TM_dom_sf"/>
</dbReference>
<dbReference type="GO" id="GO:0043682">
    <property type="term" value="F:P-type divalent copper transporter activity"/>
    <property type="evidence" value="ECO:0007669"/>
    <property type="project" value="TreeGrafter"/>
</dbReference>
<evidence type="ECO:0000256" key="11">
    <source>
        <dbReference type="RuleBase" id="RU362081"/>
    </source>
</evidence>
<evidence type="ECO:0000256" key="1">
    <source>
        <dbReference type="ARBA" id="ARBA00004141"/>
    </source>
</evidence>
<dbReference type="Gene3D" id="3.40.50.1000">
    <property type="entry name" value="HAD superfamily/HAD-like"/>
    <property type="match status" value="1"/>
</dbReference>
<dbReference type="GO" id="GO:0055070">
    <property type="term" value="P:copper ion homeostasis"/>
    <property type="evidence" value="ECO:0007669"/>
    <property type="project" value="TreeGrafter"/>
</dbReference>
<dbReference type="CDD" id="cd00371">
    <property type="entry name" value="HMA"/>
    <property type="match status" value="1"/>
</dbReference>
<dbReference type="NCBIfam" id="TIGR01494">
    <property type="entry name" value="ATPase_P-type"/>
    <property type="match status" value="2"/>
</dbReference>
<keyword evidence="8" id="KW-1278">Translocase</keyword>
<dbReference type="InterPro" id="IPR018303">
    <property type="entry name" value="ATPase_P-typ_P_site"/>
</dbReference>
<dbReference type="GO" id="GO:0016887">
    <property type="term" value="F:ATP hydrolysis activity"/>
    <property type="evidence" value="ECO:0007669"/>
    <property type="project" value="InterPro"/>
</dbReference>
<dbReference type="FunFam" id="3.30.70.100:FF:000047">
    <property type="entry name" value="Copper-transporting ATPase PAA1, chloroplastic"/>
    <property type="match status" value="1"/>
</dbReference>
<evidence type="ECO:0000256" key="10">
    <source>
        <dbReference type="ARBA" id="ARBA00023136"/>
    </source>
</evidence>
<name>A0AA38WJC7_9ASTR</name>
<evidence type="ECO:0000256" key="5">
    <source>
        <dbReference type="ARBA" id="ARBA00022723"/>
    </source>
</evidence>
<dbReference type="EMBL" id="JARYMX010000004">
    <property type="protein sequence ID" value="KAJ9552034.1"/>
    <property type="molecule type" value="Genomic_DNA"/>
</dbReference>
<keyword evidence="6 11" id="KW-0547">Nucleotide-binding</keyword>
<dbReference type="SFLD" id="SFLDG00002">
    <property type="entry name" value="C1.7:_P-type_atpase_like"/>
    <property type="match status" value="1"/>
</dbReference>
<dbReference type="GO" id="GO:0009626">
    <property type="term" value="P:plant-type hypersensitive response"/>
    <property type="evidence" value="ECO:0007669"/>
    <property type="project" value="UniProtKB-KW"/>
</dbReference>
<sequence length="971" mass="101624">MESTLSAATAANSLLGFSKALTYSTAAAGGGQALRNQLALFHVRRSIITAAKAEFRRSSRKLGYGYASPLFGFRNGGGGGGGRVPLVGYRLECVSSSAASFASGGGGIGGGGYGGGGGGGGGADGGEVKVTPIAGGGDEVSALSSDVIILDVGMCGFFCSIFFQLLNHLLCQGMTCGGCAASVKRILESQPLVSSASVNLTTETAIVWPISEAKVTPNWQKVLGEELAKHLSTCGFNSNLRDSKKESAFQTFQKKVEEKRNQLKESGRGLAVSWALCAVCLFGHVSHFIGAKAWWIHAMHSTGFHLSLSLFTLLIPGRQLIVDGLKSLMRGNPNMNTLVGLGAISSFTVSSFAALIPKLGWKAFFEEPIMLIAFVLLGRNLEQRAKIKATSDMTGLLSVLPPKARLLVNGDAEESSSTVDVPCDSLSVGDKIVVLPGDRVPADGVVTAGRSTVDESSFTGEPLPVTKLPGAEVSAGSINLNGALTVEVRRPGGETFMGDIVRLVEEAQSREAPVQRLADKVAGHFTYGVMAISAATFVFWSTFGARVLPATLHHGSAMSLALQLSCSVLVVACPCALGLATPTAVLVGTSLGATKGLLLRGGSILEKFSAVNTIVFDKTGTLTIGKPVVTKIVTKTSDEYPELQLNSIDELSEIDVLKLAAAVESNTIHPIGKAILEAARGAKCPNLKPDDGTFMEEPGSGAVASVGKKMVSVGSLEWVRRHGVVENPFIETEEFKNQSVVYVGVDGVLAGLIYVEDQIREDAAHVIQSLTSQGINVYLLSGDKKSSAEYVASVVGIPKEQVFYGVKPDEKSKFISRLQKDEHVVAMVGDGINDAAALASSHVGIAIGGGVGAASEVASIVLMRNKISQLIDALELSRQTMKTVKQNLWWAFGYNIVGIPIAAGTLLPVTGVMLTPSIAGALMGLSSIGVMTNSLLLRLRFTSRQKKINPASSSSSSYVVQEDIEAPKTLS</sequence>
<feature type="domain" description="HMA" evidence="12">
    <location>
        <begin position="165"/>
        <end position="232"/>
    </location>
</feature>
<dbReference type="GO" id="GO:0016020">
    <property type="term" value="C:membrane"/>
    <property type="evidence" value="ECO:0007669"/>
    <property type="project" value="UniProtKB-SubCell"/>
</dbReference>
<evidence type="ECO:0000256" key="2">
    <source>
        <dbReference type="ARBA" id="ARBA00004170"/>
    </source>
</evidence>
<evidence type="ECO:0000256" key="8">
    <source>
        <dbReference type="ARBA" id="ARBA00022967"/>
    </source>
</evidence>
<evidence type="ECO:0000256" key="4">
    <source>
        <dbReference type="ARBA" id="ARBA00022692"/>
    </source>
</evidence>
<keyword evidence="4 11" id="KW-0812">Transmembrane</keyword>
<dbReference type="NCBIfam" id="TIGR01525">
    <property type="entry name" value="ATPase-IB_hvy"/>
    <property type="match status" value="1"/>
</dbReference>
<dbReference type="PANTHER" id="PTHR43520:SF22">
    <property type="entry name" value="COPPER-TRANSPORTING ATPASE PAA1, CHLOROPLASTIC"/>
    <property type="match status" value="1"/>
</dbReference>
<dbReference type="PROSITE" id="PS00154">
    <property type="entry name" value="ATPASE_E1_E2"/>
    <property type="match status" value="1"/>
</dbReference>
<dbReference type="GO" id="GO:0005524">
    <property type="term" value="F:ATP binding"/>
    <property type="evidence" value="ECO:0007669"/>
    <property type="project" value="UniProtKB-UniRule"/>
</dbReference>
<feature type="transmembrane region" description="Helical" evidence="11">
    <location>
        <begin position="295"/>
        <end position="316"/>
    </location>
</feature>
<dbReference type="Proteomes" id="UP001172457">
    <property type="component" value="Chromosome 4"/>
</dbReference>
<dbReference type="PRINTS" id="PR00119">
    <property type="entry name" value="CATATPASE"/>
</dbReference>
<dbReference type="FunFam" id="2.70.150.10:FF:000002">
    <property type="entry name" value="Copper-transporting ATPase 1, putative"/>
    <property type="match status" value="1"/>
</dbReference>
<keyword evidence="5 11" id="KW-0479">Metal-binding</keyword>
<dbReference type="SUPFAM" id="SSF81665">
    <property type="entry name" value="Calcium ATPase, transmembrane domain M"/>
    <property type="match status" value="1"/>
</dbReference>
<dbReference type="Gene3D" id="2.70.150.10">
    <property type="entry name" value="Calcium-transporting ATPase, cytoplasmic transduction domain A"/>
    <property type="match status" value="1"/>
</dbReference>
<keyword evidence="7 11" id="KW-0067">ATP-binding</keyword>
<proteinExistence type="inferred from homology"/>
<dbReference type="InterPro" id="IPR059000">
    <property type="entry name" value="ATPase_P-type_domA"/>
</dbReference>
<dbReference type="InterPro" id="IPR008250">
    <property type="entry name" value="ATPase_P-typ_transduc_dom_A_sf"/>
</dbReference>
<comment type="subcellular location">
    <subcellularLocation>
        <location evidence="1">Membrane</location>
        <topology evidence="1">Multi-pass membrane protein</topology>
    </subcellularLocation>
    <subcellularLocation>
        <location evidence="2">Membrane</location>
        <topology evidence="2">Peripheral membrane protein</topology>
    </subcellularLocation>
</comment>
<comment type="caution">
    <text evidence="13">The sequence shown here is derived from an EMBL/GenBank/DDBJ whole genome shotgun (WGS) entry which is preliminary data.</text>
</comment>
<dbReference type="SUPFAM" id="SSF81653">
    <property type="entry name" value="Calcium ATPase, transduction domain A"/>
    <property type="match status" value="1"/>
</dbReference>
<dbReference type="Pfam" id="PF00122">
    <property type="entry name" value="E1-E2_ATPase"/>
    <property type="match status" value="1"/>
</dbReference>
<feature type="transmembrane region" description="Helical" evidence="11">
    <location>
        <begin position="269"/>
        <end position="289"/>
    </location>
</feature>
<dbReference type="InterPro" id="IPR044492">
    <property type="entry name" value="P_typ_ATPase_HD_dom"/>
</dbReference>
<dbReference type="SFLD" id="SFLDF00027">
    <property type="entry name" value="p-type_atpase"/>
    <property type="match status" value="1"/>
</dbReference>
<feature type="transmembrane region" description="Helical" evidence="11">
    <location>
        <begin position="913"/>
        <end position="937"/>
    </location>
</feature>
<dbReference type="PROSITE" id="PS50846">
    <property type="entry name" value="HMA_2"/>
    <property type="match status" value="1"/>
</dbReference>
<dbReference type="Gene3D" id="3.30.70.100">
    <property type="match status" value="1"/>
</dbReference>
<evidence type="ECO:0000259" key="12">
    <source>
        <dbReference type="PROSITE" id="PS50846"/>
    </source>
</evidence>
<feature type="transmembrane region" description="Helical" evidence="11">
    <location>
        <begin position="560"/>
        <end position="587"/>
    </location>
</feature>
<keyword evidence="9 11" id="KW-1133">Transmembrane helix</keyword>
<dbReference type="InterPro" id="IPR023214">
    <property type="entry name" value="HAD_sf"/>
</dbReference>
<dbReference type="InterPro" id="IPR006121">
    <property type="entry name" value="HMA_dom"/>
</dbReference>
<dbReference type="InterPro" id="IPR036163">
    <property type="entry name" value="HMA_dom_sf"/>
</dbReference>
<feature type="transmembrane region" description="Helical" evidence="11">
    <location>
        <begin position="525"/>
        <end position="548"/>
    </location>
</feature>
<organism evidence="13 14">
    <name type="scientific">Centaurea solstitialis</name>
    <name type="common">yellow star-thistle</name>
    <dbReference type="NCBI Taxonomy" id="347529"/>
    <lineage>
        <taxon>Eukaryota</taxon>
        <taxon>Viridiplantae</taxon>
        <taxon>Streptophyta</taxon>
        <taxon>Embryophyta</taxon>
        <taxon>Tracheophyta</taxon>
        <taxon>Spermatophyta</taxon>
        <taxon>Magnoliopsida</taxon>
        <taxon>eudicotyledons</taxon>
        <taxon>Gunneridae</taxon>
        <taxon>Pentapetalae</taxon>
        <taxon>asterids</taxon>
        <taxon>campanulids</taxon>
        <taxon>Asterales</taxon>
        <taxon>Asteraceae</taxon>
        <taxon>Carduoideae</taxon>
        <taxon>Cardueae</taxon>
        <taxon>Centaureinae</taxon>
        <taxon>Centaurea</taxon>
    </lineage>
</organism>
<dbReference type="CDD" id="cd02079">
    <property type="entry name" value="P-type_ATPase_HM"/>
    <property type="match status" value="1"/>
</dbReference>
<dbReference type="InterPro" id="IPR023299">
    <property type="entry name" value="ATPase_P-typ_cyto_dom_N"/>
</dbReference>
<dbReference type="GO" id="GO:0005507">
    <property type="term" value="F:copper ion binding"/>
    <property type="evidence" value="ECO:0007669"/>
    <property type="project" value="TreeGrafter"/>
</dbReference>
<dbReference type="Pfam" id="PF00403">
    <property type="entry name" value="HMA"/>
    <property type="match status" value="1"/>
</dbReference>
<dbReference type="NCBIfam" id="TIGR01511">
    <property type="entry name" value="ATPase-IB1_Cu"/>
    <property type="match status" value="1"/>
</dbReference>
<comment type="similarity">
    <text evidence="3 11">Belongs to the cation transport ATPase (P-type) (TC 3.A.3) family. Type IB subfamily.</text>
</comment>
<evidence type="ECO:0000313" key="14">
    <source>
        <dbReference type="Proteomes" id="UP001172457"/>
    </source>
</evidence>
<evidence type="ECO:0000256" key="7">
    <source>
        <dbReference type="ARBA" id="ARBA00022840"/>
    </source>
</evidence>
<dbReference type="PANTHER" id="PTHR43520">
    <property type="entry name" value="ATP7, ISOFORM B"/>
    <property type="match status" value="1"/>
</dbReference>
<protein>
    <recommendedName>
        <fullName evidence="12">HMA domain-containing protein</fullName>
    </recommendedName>
</protein>
<evidence type="ECO:0000256" key="6">
    <source>
        <dbReference type="ARBA" id="ARBA00022741"/>
    </source>
</evidence>
<dbReference type="SUPFAM" id="SSF55008">
    <property type="entry name" value="HMA, heavy metal-associated domain"/>
    <property type="match status" value="1"/>
</dbReference>
<evidence type="ECO:0000256" key="9">
    <source>
        <dbReference type="ARBA" id="ARBA00022989"/>
    </source>
</evidence>
<dbReference type="InterPro" id="IPR027256">
    <property type="entry name" value="P-typ_ATPase_IB"/>
</dbReference>
<evidence type="ECO:0000313" key="13">
    <source>
        <dbReference type="EMBL" id="KAJ9552034.1"/>
    </source>
</evidence>